<dbReference type="AlphaFoldDB" id="A0AAQ4CXZ6"/>
<keyword evidence="1" id="KW-1133">Transmembrane helix</keyword>
<dbReference type="Proteomes" id="UP001321473">
    <property type="component" value="Unassembled WGS sequence"/>
</dbReference>
<proteinExistence type="predicted"/>
<keyword evidence="3" id="KW-1185">Reference proteome</keyword>
<reference evidence="2 3" key="1">
    <citation type="journal article" date="2023" name="Arcadia Sci">
        <title>De novo assembly of a long-read Amblyomma americanum tick genome.</title>
        <authorList>
            <person name="Chou S."/>
            <person name="Poskanzer K.E."/>
            <person name="Rollins M."/>
            <person name="Thuy-Boun P.S."/>
        </authorList>
    </citation>
    <scope>NUCLEOTIDE SEQUENCE [LARGE SCALE GENOMIC DNA]</scope>
    <source>
        <strain evidence="2">F_SG_1</strain>
        <tissue evidence="2">Salivary glands</tissue>
    </source>
</reference>
<accession>A0AAQ4CXZ6</accession>
<keyword evidence="1" id="KW-0812">Transmembrane</keyword>
<evidence type="ECO:0000256" key="1">
    <source>
        <dbReference type="SAM" id="Phobius"/>
    </source>
</evidence>
<dbReference type="EMBL" id="JARKHS020036743">
    <property type="protein sequence ID" value="KAK8755086.1"/>
    <property type="molecule type" value="Genomic_DNA"/>
</dbReference>
<evidence type="ECO:0000313" key="3">
    <source>
        <dbReference type="Proteomes" id="UP001321473"/>
    </source>
</evidence>
<gene>
    <name evidence="2" type="ORF">V5799_002217</name>
</gene>
<comment type="caution">
    <text evidence="2">The sequence shown here is derived from an EMBL/GenBank/DDBJ whole genome shotgun (WGS) entry which is preliminary data.</text>
</comment>
<organism evidence="2 3">
    <name type="scientific">Amblyomma americanum</name>
    <name type="common">Lone star tick</name>
    <dbReference type="NCBI Taxonomy" id="6943"/>
    <lineage>
        <taxon>Eukaryota</taxon>
        <taxon>Metazoa</taxon>
        <taxon>Ecdysozoa</taxon>
        <taxon>Arthropoda</taxon>
        <taxon>Chelicerata</taxon>
        <taxon>Arachnida</taxon>
        <taxon>Acari</taxon>
        <taxon>Parasitiformes</taxon>
        <taxon>Ixodida</taxon>
        <taxon>Ixodoidea</taxon>
        <taxon>Ixodidae</taxon>
        <taxon>Amblyomminae</taxon>
        <taxon>Amblyomma</taxon>
    </lineage>
</organism>
<evidence type="ECO:0000313" key="2">
    <source>
        <dbReference type="EMBL" id="KAK8755086.1"/>
    </source>
</evidence>
<protein>
    <submittedName>
        <fullName evidence="2">Uncharacterized protein</fullName>
    </submittedName>
</protein>
<sequence length="148" mass="16203">MDAEATPGLLSPALRDKDGLHVLTLSLMAACYIYFSLTALNWAQRHVCIGEVTDTVLSGSPSVKREKWTRKPLLDTCRLLSSPPGLSTRIDSITNISLLYLPEFHHPQLVLTPRRQWSAPDVVLLGGLSVKRVTGGTILTILAEPCLD</sequence>
<feature type="transmembrane region" description="Helical" evidence="1">
    <location>
        <begin position="20"/>
        <end position="40"/>
    </location>
</feature>
<keyword evidence="1" id="KW-0472">Membrane</keyword>
<name>A0AAQ4CXZ6_AMBAM</name>